<proteinExistence type="predicted"/>
<reference evidence="2" key="1">
    <citation type="submission" date="2014-09" db="EMBL/GenBank/DDBJ databases">
        <authorList>
            <person name="Magalhaes I.L.F."/>
            <person name="Oliveira U."/>
            <person name="Santos F.R."/>
            <person name="Vidigal T.H.D.A."/>
            <person name="Brescovit A.D."/>
            <person name="Santos A.J."/>
        </authorList>
    </citation>
    <scope>NUCLEOTIDE SEQUENCE</scope>
    <source>
        <tissue evidence="2">Shoot tissue taken approximately 20 cm above the soil surface</tissue>
    </source>
</reference>
<feature type="compositionally biased region" description="Basic and acidic residues" evidence="1">
    <location>
        <begin position="43"/>
        <end position="57"/>
    </location>
</feature>
<name>A0A0A9DW41_ARUDO</name>
<reference evidence="2" key="2">
    <citation type="journal article" date="2015" name="Data Brief">
        <title>Shoot transcriptome of the giant reed, Arundo donax.</title>
        <authorList>
            <person name="Barrero R.A."/>
            <person name="Guerrero F.D."/>
            <person name="Moolhuijzen P."/>
            <person name="Goolsby J.A."/>
            <person name="Tidwell J."/>
            <person name="Bellgard S.E."/>
            <person name="Bellgard M.I."/>
        </authorList>
    </citation>
    <scope>NUCLEOTIDE SEQUENCE</scope>
    <source>
        <tissue evidence="2">Shoot tissue taken approximately 20 cm above the soil surface</tissue>
    </source>
</reference>
<dbReference type="EMBL" id="GBRH01206977">
    <property type="protein sequence ID" value="JAD90918.1"/>
    <property type="molecule type" value="Transcribed_RNA"/>
</dbReference>
<accession>A0A0A9DW41</accession>
<organism evidence="2">
    <name type="scientific">Arundo donax</name>
    <name type="common">Giant reed</name>
    <name type="synonym">Donax arundinaceus</name>
    <dbReference type="NCBI Taxonomy" id="35708"/>
    <lineage>
        <taxon>Eukaryota</taxon>
        <taxon>Viridiplantae</taxon>
        <taxon>Streptophyta</taxon>
        <taxon>Embryophyta</taxon>
        <taxon>Tracheophyta</taxon>
        <taxon>Spermatophyta</taxon>
        <taxon>Magnoliopsida</taxon>
        <taxon>Liliopsida</taxon>
        <taxon>Poales</taxon>
        <taxon>Poaceae</taxon>
        <taxon>PACMAD clade</taxon>
        <taxon>Arundinoideae</taxon>
        <taxon>Arundineae</taxon>
        <taxon>Arundo</taxon>
    </lineage>
</organism>
<feature type="region of interest" description="Disordered" evidence="1">
    <location>
        <begin position="43"/>
        <end position="62"/>
    </location>
</feature>
<sequence>MDCWCMKWNGEGGDGDGDACRFLFGNAYTYDLGGGAPRARAPIERRGRCSSEPRSPPRELSSLPVPVRCWCRLGSASGTVSCTAFCRRPRLPRRRRCSRRPCRRCPSRPS</sequence>
<dbReference type="AlphaFoldDB" id="A0A0A9DW41"/>
<evidence type="ECO:0000313" key="2">
    <source>
        <dbReference type="EMBL" id="JAD90918.1"/>
    </source>
</evidence>
<evidence type="ECO:0000256" key="1">
    <source>
        <dbReference type="SAM" id="MobiDB-lite"/>
    </source>
</evidence>
<protein>
    <submittedName>
        <fullName evidence="2">Uncharacterized protein</fullName>
    </submittedName>
</protein>